<dbReference type="GO" id="GO:0003682">
    <property type="term" value="F:chromatin binding"/>
    <property type="evidence" value="ECO:0007669"/>
    <property type="project" value="TreeGrafter"/>
</dbReference>
<name>A8ND26_COPC7</name>
<keyword evidence="4" id="KW-1185">Reference proteome</keyword>
<evidence type="ECO:0000313" key="4">
    <source>
        <dbReference type="Proteomes" id="UP000001861"/>
    </source>
</evidence>
<dbReference type="STRING" id="240176.A8ND26"/>
<dbReference type="GO" id="GO:0000793">
    <property type="term" value="C:condensed chromosome"/>
    <property type="evidence" value="ECO:0007669"/>
    <property type="project" value="TreeGrafter"/>
</dbReference>
<feature type="compositionally biased region" description="Basic residues" evidence="2">
    <location>
        <begin position="191"/>
        <end position="200"/>
    </location>
</feature>
<feature type="coiled-coil region" evidence="1">
    <location>
        <begin position="386"/>
        <end position="578"/>
    </location>
</feature>
<proteinExistence type="predicted"/>
<dbReference type="SUPFAM" id="SSF57997">
    <property type="entry name" value="Tropomyosin"/>
    <property type="match status" value="1"/>
</dbReference>
<sequence>MAPRKSTKPKTPKVTYAERVLNAYHALKKERRVGNIHLAGIRAQVKRTAEEKGEQLGPNWSHWVSKAVDKLTEDGILGMGNQRVFLTPEGKSTIATAKRSVRHVGDPEERVFKQVASIAASKRRYSVSVAPGAAYYDEAATSISAARAPKRPRRHTAHYSQAPLQSTRARNARATAVNTTDANSATPVRRGPGRPSRKSTVRIAAPLAQSDRDASPLTDISDLDAEYAENNAQLREALRRRDDVISGLQRRLEEAVSSRPVATAAPRPRDDDDDDDGDGDGNVATVAGQTRAYRPPTTTVTEHQFSSPTIQDRPGRPQARNLVSKGLTRTLSGSVIPDISKQPTPAPSEGEHHTDEVEQVNNALPSPESSPITHIQELQDDIEVARDLLNDRVDHAETELEKAKAAFSDRIQALEDEVHSRDTRIEELNRELENVREKAAHATSELSSHASKISDMEQTLQSLQKENEFLREQLRVHRESGASLGEQLNQKEAQLQQVYRELEESSSKAEALETRCDSNATTIAELEASVSDGRQQLLAAQERCAELESTSRGKDQQLDLLQSQLVSLSNELDSLRSQALDRQEALAKATADLGEETERRIRRDDELATKERELIQVRQDLDTSSSEVERLGLEVEQQKDTVRDLELQLATATDSLQALEVSRVAEVTRHEEEERVLKDAISQLERTIGELRFDVEESQRKLTVTELEREELRAQGVGLQADLLTARMELEGEKQRGVALELDLGNQLAKTQEAQDQLARAMKGNEALQEENKALRALVAKFHGLAMELDTQAKAIPQAPVSVG</sequence>
<protein>
    <submittedName>
        <fullName evidence="3">Uncharacterized protein</fullName>
    </submittedName>
</protein>
<evidence type="ECO:0000256" key="1">
    <source>
        <dbReference type="SAM" id="Coils"/>
    </source>
</evidence>
<feature type="compositionally biased region" description="Basic residues" evidence="2">
    <location>
        <begin position="148"/>
        <end position="157"/>
    </location>
</feature>
<dbReference type="KEGG" id="cci:CC1G_08511"/>
<dbReference type="VEuPathDB" id="FungiDB:CC1G_08511"/>
<gene>
    <name evidence="3" type="ORF">CC1G_08511</name>
</gene>
<accession>A8ND26</accession>
<feature type="region of interest" description="Disordered" evidence="2">
    <location>
        <begin position="146"/>
        <end position="220"/>
    </location>
</feature>
<feature type="compositionally biased region" description="Polar residues" evidence="2">
    <location>
        <begin position="296"/>
        <end position="310"/>
    </location>
</feature>
<dbReference type="AlphaFoldDB" id="A8ND26"/>
<feature type="coiled-coil region" evidence="1">
    <location>
        <begin position="751"/>
        <end position="778"/>
    </location>
</feature>
<dbReference type="GO" id="GO:0000785">
    <property type="term" value="C:chromatin"/>
    <property type="evidence" value="ECO:0007669"/>
    <property type="project" value="TreeGrafter"/>
</dbReference>
<reference evidence="3 4" key="1">
    <citation type="journal article" date="2010" name="Proc. Natl. Acad. Sci. U.S.A.">
        <title>Insights into evolution of multicellular fungi from the assembled chromosomes of the mushroom Coprinopsis cinerea (Coprinus cinereus).</title>
        <authorList>
            <person name="Stajich J.E."/>
            <person name="Wilke S.K."/>
            <person name="Ahren D."/>
            <person name="Au C.H."/>
            <person name="Birren B.W."/>
            <person name="Borodovsky M."/>
            <person name="Burns C."/>
            <person name="Canback B."/>
            <person name="Casselton L.A."/>
            <person name="Cheng C.K."/>
            <person name="Deng J."/>
            <person name="Dietrich F.S."/>
            <person name="Fargo D.C."/>
            <person name="Farman M.L."/>
            <person name="Gathman A.C."/>
            <person name="Goldberg J."/>
            <person name="Guigo R."/>
            <person name="Hoegger P.J."/>
            <person name="Hooker J.B."/>
            <person name="Huggins A."/>
            <person name="James T.Y."/>
            <person name="Kamada T."/>
            <person name="Kilaru S."/>
            <person name="Kodira C."/>
            <person name="Kues U."/>
            <person name="Kupfer D."/>
            <person name="Kwan H.S."/>
            <person name="Lomsadze A."/>
            <person name="Li W."/>
            <person name="Lilly W.W."/>
            <person name="Ma L.J."/>
            <person name="Mackey A.J."/>
            <person name="Manning G."/>
            <person name="Martin F."/>
            <person name="Muraguchi H."/>
            <person name="Natvig D.O."/>
            <person name="Palmerini H."/>
            <person name="Ramesh M.A."/>
            <person name="Rehmeyer C.J."/>
            <person name="Roe B.A."/>
            <person name="Shenoy N."/>
            <person name="Stanke M."/>
            <person name="Ter-Hovhannisyan V."/>
            <person name="Tunlid A."/>
            <person name="Velagapudi R."/>
            <person name="Vision T.J."/>
            <person name="Zeng Q."/>
            <person name="Zolan M.E."/>
            <person name="Pukkila P.J."/>
        </authorList>
    </citation>
    <scope>NUCLEOTIDE SEQUENCE [LARGE SCALE GENOMIC DNA]</scope>
    <source>
        <strain evidence="4">Okayama-7 / 130 / ATCC MYA-4618 / FGSC 9003</strain>
    </source>
</reference>
<feature type="compositionally biased region" description="Polar residues" evidence="2">
    <location>
        <begin position="359"/>
        <end position="371"/>
    </location>
</feature>
<dbReference type="RefSeq" id="XP_001832683.2">
    <property type="nucleotide sequence ID" value="XM_001832631.2"/>
</dbReference>
<dbReference type="Gene3D" id="1.10.287.1490">
    <property type="match status" value="1"/>
</dbReference>
<dbReference type="eggNOG" id="ENOG502SSFV">
    <property type="taxonomic scope" value="Eukaryota"/>
</dbReference>
<dbReference type="OrthoDB" id="3271002at2759"/>
<dbReference type="HOGENOM" id="CLU_312846_0_0_1"/>
<dbReference type="OMA" id="HAVHMAT"/>
<feature type="coiled-coil region" evidence="1">
    <location>
        <begin position="628"/>
        <end position="715"/>
    </location>
</feature>
<dbReference type="PANTHER" id="PTHR43941">
    <property type="entry name" value="STRUCTURAL MAINTENANCE OF CHROMOSOMES PROTEIN 2"/>
    <property type="match status" value="1"/>
</dbReference>
<keyword evidence="1" id="KW-0175">Coiled coil</keyword>
<dbReference type="InParanoid" id="A8ND26"/>
<evidence type="ECO:0000256" key="2">
    <source>
        <dbReference type="SAM" id="MobiDB-lite"/>
    </source>
</evidence>
<organism evidence="3 4">
    <name type="scientific">Coprinopsis cinerea (strain Okayama-7 / 130 / ATCC MYA-4618 / FGSC 9003)</name>
    <name type="common">Inky cap fungus</name>
    <name type="synonym">Hormographiella aspergillata</name>
    <dbReference type="NCBI Taxonomy" id="240176"/>
    <lineage>
        <taxon>Eukaryota</taxon>
        <taxon>Fungi</taxon>
        <taxon>Dikarya</taxon>
        <taxon>Basidiomycota</taxon>
        <taxon>Agaricomycotina</taxon>
        <taxon>Agaricomycetes</taxon>
        <taxon>Agaricomycetidae</taxon>
        <taxon>Agaricales</taxon>
        <taxon>Agaricineae</taxon>
        <taxon>Psathyrellaceae</taxon>
        <taxon>Coprinopsis</taxon>
    </lineage>
</organism>
<dbReference type="Proteomes" id="UP000001861">
    <property type="component" value="Unassembled WGS sequence"/>
</dbReference>
<dbReference type="PANTHER" id="PTHR43941:SF1">
    <property type="entry name" value="STRUCTURAL MAINTENANCE OF CHROMOSOMES PROTEIN 2"/>
    <property type="match status" value="1"/>
</dbReference>
<dbReference type="EMBL" id="AACS02000009">
    <property type="protein sequence ID" value="EAU89103.2"/>
    <property type="molecule type" value="Genomic_DNA"/>
</dbReference>
<dbReference type="GO" id="GO:0007076">
    <property type="term" value="P:mitotic chromosome condensation"/>
    <property type="evidence" value="ECO:0007669"/>
    <property type="project" value="TreeGrafter"/>
</dbReference>
<feature type="region of interest" description="Disordered" evidence="2">
    <location>
        <begin position="251"/>
        <end position="371"/>
    </location>
</feature>
<dbReference type="GO" id="GO:0000796">
    <property type="term" value="C:condensin complex"/>
    <property type="evidence" value="ECO:0007669"/>
    <property type="project" value="TreeGrafter"/>
</dbReference>
<evidence type="ECO:0000313" key="3">
    <source>
        <dbReference type="EMBL" id="EAU89103.2"/>
    </source>
</evidence>
<dbReference type="GeneID" id="6009172"/>
<feature type="compositionally biased region" description="Low complexity" evidence="2">
    <location>
        <begin position="167"/>
        <end position="183"/>
    </location>
</feature>
<comment type="caution">
    <text evidence="3">The sequence shown here is derived from an EMBL/GenBank/DDBJ whole genome shotgun (WGS) entry which is preliminary data.</text>
</comment>